<dbReference type="PRINTS" id="PR00385">
    <property type="entry name" value="P450"/>
</dbReference>
<keyword evidence="3 4" id="KW-0349">Heme</keyword>
<keyword evidence="5" id="KW-1133">Transmembrane helix</keyword>
<evidence type="ECO:0000313" key="7">
    <source>
        <dbReference type="Proteomes" id="UP000789405"/>
    </source>
</evidence>
<dbReference type="Proteomes" id="UP000789405">
    <property type="component" value="Unassembled WGS sequence"/>
</dbReference>
<comment type="cofactor">
    <cofactor evidence="3">
        <name>heme</name>
        <dbReference type="ChEBI" id="CHEBI:30413"/>
    </cofactor>
</comment>
<keyword evidence="4" id="KW-0503">Monooxygenase</keyword>
<proteinExistence type="inferred from homology"/>
<feature type="transmembrane region" description="Helical" evidence="5">
    <location>
        <begin position="12"/>
        <end position="34"/>
    </location>
</feature>
<comment type="similarity">
    <text evidence="4">Belongs to the cytochrome P450 family.</text>
</comment>
<feature type="binding site" description="axial binding residue" evidence="3">
    <location>
        <position position="471"/>
    </location>
    <ligand>
        <name>heme</name>
        <dbReference type="ChEBI" id="CHEBI:30413"/>
    </ligand>
    <ligandPart>
        <name>Fe</name>
        <dbReference type="ChEBI" id="CHEBI:18248"/>
    </ligandPart>
</feature>
<dbReference type="OrthoDB" id="1470350at2759"/>
<accession>A0A9N9NZ13</accession>
<evidence type="ECO:0000313" key="6">
    <source>
        <dbReference type="EMBL" id="CAG8769594.1"/>
    </source>
</evidence>
<gene>
    <name evidence="6" type="ORF">DERYTH_LOCUS18557</name>
</gene>
<reference evidence="6" key="1">
    <citation type="submission" date="2021-06" db="EMBL/GenBank/DDBJ databases">
        <authorList>
            <person name="Kallberg Y."/>
            <person name="Tangrot J."/>
            <person name="Rosling A."/>
        </authorList>
    </citation>
    <scope>NUCLEOTIDE SEQUENCE</scope>
    <source>
        <strain evidence="6">MA453B</strain>
    </source>
</reference>
<dbReference type="Gene3D" id="1.10.630.10">
    <property type="entry name" value="Cytochrome P450"/>
    <property type="match status" value="1"/>
</dbReference>
<name>A0A9N9NZ13_9GLOM</name>
<evidence type="ECO:0000256" key="3">
    <source>
        <dbReference type="PIRSR" id="PIRSR602401-1"/>
    </source>
</evidence>
<keyword evidence="2 3" id="KW-0408">Iron</keyword>
<dbReference type="InterPro" id="IPR001128">
    <property type="entry name" value="Cyt_P450"/>
</dbReference>
<dbReference type="CDD" id="cd00302">
    <property type="entry name" value="cytochrome_P450"/>
    <property type="match status" value="1"/>
</dbReference>
<feature type="non-terminal residue" evidence="6">
    <location>
        <position position="487"/>
    </location>
</feature>
<keyword evidence="5" id="KW-0812">Transmembrane</keyword>
<dbReference type="PANTHER" id="PTHR24301">
    <property type="entry name" value="THROMBOXANE-A SYNTHASE"/>
    <property type="match status" value="1"/>
</dbReference>
<dbReference type="InterPro" id="IPR017972">
    <property type="entry name" value="Cyt_P450_CS"/>
</dbReference>
<evidence type="ECO:0000256" key="1">
    <source>
        <dbReference type="ARBA" id="ARBA00022723"/>
    </source>
</evidence>
<dbReference type="SUPFAM" id="SSF48264">
    <property type="entry name" value="Cytochrome P450"/>
    <property type="match status" value="1"/>
</dbReference>
<dbReference type="GO" id="GO:0016705">
    <property type="term" value="F:oxidoreductase activity, acting on paired donors, with incorporation or reduction of molecular oxygen"/>
    <property type="evidence" value="ECO:0007669"/>
    <property type="project" value="InterPro"/>
</dbReference>
<evidence type="ECO:0000256" key="4">
    <source>
        <dbReference type="RuleBase" id="RU000461"/>
    </source>
</evidence>
<dbReference type="Pfam" id="PF00067">
    <property type="entry name" value="p450"/>
    <property type="match status" value="1"/>
</dbReference>
<evidence type="ECO:0000256" key="5">
    <source>
        <dbReference type="SAM" id="Phobius"/>
    </source>
</evidence>
<dbReference type="PROSITE" id="PS00086">
    <property type="entry name" value="CYTOCHROME_P450"/>
    <property type="match status" value="1"/>
</dbReference>
<dbReference type="EMBL" id="CAJVPY010018980">
    <property type="protein sequence ID" value="CAG8769594.1"/>
    <property type="molecule type" value="Genomic_DNA"/>
</dbReference>
<dbReference type="GO" id="GO:0020037">
    <property type="term" value="F:heme binding"/>
    <property type="evidence" value="ECO:0007669"/>
    <property type="project" value="InterPro"/>
</dbReference>
<keyword evidence="7" id="KW-1185">Reference proteome</keyword>
<protein>
    <submittedName>
        <fullName evidence="6">21299_t:CDS:1</fullName>
    </submittedName>
</protein>
<evidence type="ECO:0000256" key="2">
    <source>
        <dbReference type="ARBA" id="ARBA00023004"/>
    </source>
</evidence>
<organism evidence="6 7">
    <name type="scientific">Dentiscutata erythropus</name>
    <dbReference type="NCBI Taxonomy" id="1348616"/>
    <lineage>
        <taxon>Eukaryota</taxon>
        <taxon>Fungi</taxon>
        <taxon>Fungi incertae sedis</taxon>
        <taxon>Mucoromycota</taxon>
        <taxon>Glomeromycotina</taxon>
        <taxon>Glomeromycetes</taxon>
        <taxon>Diversisporales</taxon>
        <taxon>Gigasporaceae</taxon>
        <taxon>Dentiscutata</taxon>
    </lineage>
</organism>
<dbReference type="AlphaFoldDB" id="A0A9N9NZ13"/>
<keyword evidence="1 3" id="KW-0479">Metal-binding</keyword>
<dbReference type="PANTHER" id="PTHR24301:SF2">
    <property type="entry name" value="THROMBOXANE-A SYNTHASE"/>
    <property type="match status" value="1"/>
</dbReference>
<dbReference type="InterPro" id="IPR002401">
    <property type="entry name" value="Cyt_P450_E_grp-I"/>
</dbReference>
<dbReference type="PRINTS" id="PR00463">
    <property type="entry name" value="EP450I"/>
</dbReference>
<keyword evidence="4" id="KW-0560">Oxidoreductase</keyword>
<dbReference type="GO" id="GO:0005506">
    <property type="term" value="F:iron ion binding"/>
    <property type="evidence" value="ECO:0007669"/>
    <property type="project" value="InterPro"/>
</dbReference>
<comment type="caution">
    <text evidence="6">The sequence shown here is derived from an EMBL/GenBank/DDBJ whole genome shotgun (WGS) entry which is preliminary data.</text>
</comment>
<dbReference type="GO" id="GO:0004497">
    <property type="term" value="F:monooxygenase activity"/>
    <property type="evidence" value="ECO:0007669"/>
    <property type="project" value="UniProtKB-KW"/>
</dbReference>
<keyword evidence="5" id="KW-0472">Membrane</keyword>
<sequence length="487" mass="55979">MFVNTFYQLIDFIKSNFFSLVFLLIFSSVIQFYINYFNRPSKIPGPLPIPIFGNLLQIGSDFSAALKIFHEKYGDFYEFYMGNIRIVMISRPDLAEKVWGATSLKTTKFIFRNSYSEGIDELGLGTKGMVLNRNIEVWAINRKFMNIISTPAFLRESIKLSSKVVDEIFGYWKIMEKKGMKIDFSKWSDALGADIVGTTAIGKSMASTAELFNELNLENEKPTIKGTWQNSIKFIHAIHLYNKSIRIAPGFKSSNKKFLDNKEWIDQELDRIVSEKRKEIENTPLDQPLESNILTLLLTTNTERDLDKISAGKFDRPLTDDEAKSIIREVFTGGLDTTSNTLAFLIFYIAKHRNVYLKMREEVLDVYGTLENPDLSFESYGQLKYIDAVINETIRIFPTVSAMSRAATEDVEFDGFTIKADTTVYTDYRAMSNDPKYFKNPEIFNPDRFLNDKESFTRYTFLPFGTGVRVCPGRAWSMAQMKLSWSN</sequence>
<dbReference type="InterPro" id="IPR036396">
    <property type="entry name" value="Cyt_P450_sf"/>
</dbReference>